<dbReference type="Pfam" id="PF04075">
    <property type="entry name" value="F420H2_quin_red"/>
    <property type="match status" value="1"/>
</dbReference>
<dbReference type="RefSeq" id="WP_094860465.1">
    <property type="nucleotide sequence ID" value="NZ_NKYE01000001.1"/>
</dbReference>
<evidence type="ECO:0000256" key="1">
    <source>
        <dbReference type="ARBA" id="ARBA00008710"/>
    </source>
</evidence>
<comment type="similarity">
    <text evidence="1">Belongs to the F420H(2)-dependent quinone reductase family.</text>
</comment>
<accession>A0A263D9J2</accession>
<gene>
    <name evidence="3" type="ORF">CFN78_00015</name>
</gene>
<dbReference type="PANTHER" id="PTHR39428">
    <property type="entry name" value="F420H(2)-DEPENDENT QUINONE REDUCTASE RV1261C"/>
    <property type="match status" value="1"/>
</dbReference>
<dbReference type="Gene3D" id="2.30.110.10">
    <property type="entry name" value="Electron Transport, Fmn-binding Protein, Chain A"/>
    <property type="match status" value="1"/>
</dbReference>
<dbReference type="AlphaFoldDB" id="A0A263D9J2"/>
<dbReference type="OrthoDB" id="8225825at2"/>
<dbReference type="InParanoid" id="A0A263D9J2"/>
<dbReference type="GO" id="GO:0070967">
    <property type="term" value="F:coenzyme F420 binding"/>
    <property type="evidence" value="ECO:0007669"/>
    <property type="project" value="TreeGrafter"/>
</dbReference>
<comment type="caution">
    <text evidence="3">The sequence shown here is derived from an EMBL/GenBank/DDBJ whole genome shotgun (WGS) entry which is preliminary data.</text>
</comment>
<evidence type="ECO:0000313" key="3">
    <source>
        <dbReference type="EMBL" id="OZM74678.1"/>
    </source>
</evidence>
<dbReference type="InterPro" id="IPR004378">
    <property type="entry name" value="F420H2_quin_Rdtase"/>
</dbReference>
<dbReference type="Proteomes" id="UP000242444">
    <property type="component" value="Unassembled WGS sequence"/>
</dbReference>
<comment type="catalytic activity">
    <reaction evidence="2">
        <text>oxidized coenzyme F420-(gamma-L-Glu)(n) + a quinol + H(+) = reduced coenzyme F420-(gamma-L-Glu)(n) + a quinone</text>
        <dbReference type="Rhea" id="RHEA:39663"/>
        <dbReference type="Rhea" id="RHEA-COMP:12939"/>
        <dbReference type="Rhea" id="RHEA-COMP:14378"/>
        <dbReference type="ChEBI" id="CHEBI:15378"/>
        <dbReference type="ChEBI" id="CHEBI:24646"/>
        <dbReference type="ChEBI" id="CHEBI:132124"/>
        <dbReference type="ChEBI" id="CHEBI:133980"/>
        <dbReference type="ChEBI" id="CHEBI:139511"/>
    </reaction>
</comment>
<evidence type="ECO:0000256" key="2">
    <source>
        <dbReference type="ARBA" id="ARBA00049106"/>
    </source>
</evidence>
<sequence length="167" mass="18474">MTSDLQDWNSRVIAEFRANAGFVRWSTEEDLAKGRPVPPLLPGFDRDRSVPVILVSHTGATTGRRRTSPLVYLPVGDAFAIFATYGGSPRPPAWYGNMVRNPRVTVEVGAEVAPARARVTHGSERERMWTEQVRLMPAFTDFEAAAGRQIPVLVLDRVADTDNELPS</sequence>
<proteinExistence type="inferred from homology"/>
<dbReference type="InterPro" id="IPR012349">
    <property type="entry name" value="Split_barrel_FMN-bd"/>
</dbReference>
<evidence type="ECO:0000313" key="4">
    <source>
        <dbReference type="Proteomes" id="UP000242444"/>
    </source>
</evidence>
<name>A0A263D9J2_9PSEU</name>
<dbReference type="PANTHER" id="PTHR39428:SF1">
    <property type="entry name" value="F420H(2)-DEPENDENT QUINONE REDUCTASE RV1261C"/>
    <property type="match status" value="1"/>
</dbReference>
<dbReference type="SUPFAM" id="SSF50475">
    <property type="entry name" value="FMN-binding split barrel"/>
    <property type="match status" value="1"/>
</dbReference>
<dbReference type="EMBL" id="NKYE01000001">
    <property type="protein sequence ID" value="OZM74678.1"/>
    <property type="molecule type" value="Genomic_DNA"/>
</dbReference>
<dbReference type="GO" id="GO:0005886">
    <property type="term" value="C:plasma membrane"/>
    <property type="evidence" value="ECO:0007669"/>
    <property type="project" value="TreeGrafter"/>
</dbReference>
<organism evidence="3 4">
    <name type="scientific">Amycolatopsis antarctica</name>
    <dbReference type="NCBI Taxonomy" id="1854586"/>
    <lineage>
        <taxon>Bacteria</taxon>
        <taxon>Bacillati</taxon>
        <taxon>Actinomycetota</taxon>
        <taxon>Actinomycetes</taxon>
        <taxon>Pseudonocardiales</taxon>
        <taxon>Pseudonocardiaceae</taxon>
        <taxon>Amycolatopsis</taxon>
    </lineage>
</organism>
<dbReference type="NCBIfam" id="TIGR00026">
    <property type="entry name" value="hi_GC_TIGR00026"/>
    <property type="match status" value="1"/>
</dbReference>
<keyword evidence="4" id="KW-1185">Reference proteome</keyword>
<dbReference type="GO" id="GO:0016491">
    <property type="term" value="F:oxidoreductase activity"/>
    <property type="evidence" value="ECO:0007669"/>
    <property type="project" value="InterPro"/>
</dbReference>
<protein>
    <submittedName>
        <fullName evidence="3">Nitroreductase family deazaflavin-dependent oxidoreductase</fullName>
    </submittedName>
</protein>
<reference evidence="3 4" key="1">
    <citation type="submission" date="2017-07" db="EMBL/GenBank/DDBJ databases">
        <title>Amycolatopsis antarcticus sp. nov., isolated from the surface of an Antarcticus brown macroalga.</title>
        <authorList>
            <person name="Wang J."/>
            <person name="Leiva S."/>
            <person name="Huang J."/>
            <person name="Huang Y."/>
        </authorList>
    </citation>
    <scope>NUCLEOTIDE SEQUENCE [LARGE SCALE GENOMIC DNA]</scope>
    <source>
        <strain evidence="3 4">AU-G6</strain>
    </source>
</reference>